<dbReference type="Proteomes" id="UP000283210">
    <property type="component" value="Chromosome 22"/>
</dbReference>
<dbReference type="AlphaFoldDB" id="A0A3S2PNT0"/>
<evidence type="ECO:0000256" key="1">
    <source>
        <dbReference type="SAM" id="MobiDB-lite"/>
    </source>
</evidence>
<dbReference type="EMBL" id="CM012458">
    <property type="protein sequence ID" value="RVE56845.1"/>
    <property type="molecule type" value="Genomic_DNA"/>
</dbReference>
<gene>
    <name evidence="2" type="ORF">OJAV_G00210330</name>
</gene>
<organism evidence="2 3">
    <name type="scientific">Oryzias javanicus</name>
    <name type="common">Javanese ricefish</name>
    <name type="synonym">Aplocheilus javanicus</name>
    <dbReference type="NCBI Taxonomy" id="123683"/>
    <lineage>
        <taxon>Eukaryota</taxon>
        <taxon>Metazoa</taxon>
        <taxon>Chordata</taxon>
        <taxon>Craniata</taxon>
        <taxon>Vertebrata</taxon>
        <taxon>Euteleostomi</taxon>
        <taxon>Actinopterygii</taxon>
        <taxon>Neopterygii</taxon>
        <taxon>Teleostei</taxon>
        <taxon>Neoteleostei</taxon>
        <taxon>Acanthomorphata</taxon>
        <taxon>Ovalentaria</taxon>
        <taxon>Atherinomorphae</taxon>
        <taxon>Beloniformes</taxon>
        <taxon>Adrianichthyidae</taxon>
        <taxon>Oryziinae</taxon>
        <taxon>Oryzias</taxon>
    </lineage>
</organism>
<protein>
    <submittedName>
        <fullName evidence="2">Uncharacterized protein</fullName>
    </submittedName>
</protein>
<feature type="region of interest" description="Disordered" evidence="1">
    <location>
        <begin position="209"/>
        <end position="228"/>
    </location>
</feature>
<keyword evidence="3" id="KW-1185">Reference proteome</keyword>
<reference evidence="2 3" key="1">
    <citation type="submission" date="2018-11" db="EMBL/GenBank/DDBJ databases">
        <authorList>
            <person name="Lopez-Roques C."/>
            <person name="Donnadieu C."/>
            <person name="Bouchez O."/>
            <person name="Klopp C."/>
            <person name="Cabau C."/>
            <person name="Zahm M."/>
        </authorList>
    </citation>
    <scope>NUCLEOTIDE SEQUENCE [LARGE SCALE GENOMIC DNA]</scope>
    <source>
        <strain evidence="2">RS831</strain>
        <tissue evidence="2">Whole body</tissue>
    </source>
</reference>
<sequence length="228" mass="24057">MLQGVRDGEAGGGEGRPAEGDREPAEGERQAGVHAGRSQPRVQAAALRASPAAAAAAAAAVRPAAAVHAPRRGLQGPDEPGGGEAGAGRRRRRPEQTAALRHQAHLHQRRRRRRLVLPGRGQPEHAGGGGVHPGHHAQRPQPHIHLPQHAGAGEPLTLLRVLLQGPPAEQQQRRGPVLRLPQLPHPPGPLRGQEEVTLWSNSGINCPFTPPPSCVSKAHSKVWTKSTA</sequence>
<accession>A0A3S2PNT0</accession>
<evidence type="ECO:0000313" key="2">
    <source>
        <dbReference type="EMBL" id="RVE56845.1"/>
    </source>
</evidence>
<feature type="region of interest" description="Disordered" evidence="1">
    <location>
        <begin position="1"/>
        <end position="149"/>
    </location>
</feature>
<reference evidence="2 3" key="2">
    <citation type="submission" date="2019-01" db="EMBL/GenBank/DDBJ databases">
        <title>A chromosome length genome reference of the Java medaka (oryzias javanicus).</title>
        <authorList>
            <person name="Herpin A."/>
            <person name="Takehana Y."/>
            <person name="Naruse K."/>
            <person name="Ansai S."/>
            <person name="Kawaguchi M."/>
        </authorList>
    </citation>
    <scope>NUCLEOTIDE SEQUENCE [LARGE SCALE GENOMIC DNA]</scope>
    <source>
        <strain evidence="2">RS831</strain>
        <tissue evidence="2">Whole body</tissue>
    </source>
</reference>
<name>A0A3S2PNT0_ORYJA</name>
<feature type="compositionally biased region" description="Basic and acidic residues" evidence="1">
    <location>
        <begin position="16"/>
        <end position="31"/>
    </location>
</feature>
<proteinExistence type="predicted"/>
<feature type="compositionally biased region" description="Basic residues" evidence="1">
    <location>
        <begin position="102"/>
        <end position="115"/>
    </location>
</feature>
<evidence type="ECO:0000313" key="3">
    <source>
        <dbReference type="Proteomes" id="UP000283210"/>
    </source>
</evidence>
<feature type="compositionally biased region" description="Low complexity" evidence="1">
    <location>
        <begin position="41"/>
        <end position="68"/>
    </location>
</feature>